<sequence length="189" mass="20302">MNRGRAMLAGLLVLFALPLMAAYGLYYGIGWRGNGDAAVGSLVRPIVALSTITAGDTAHPAMRADVFQGRWTLLQIAADGCQAACRQRLAAGRAVRGLLHVDAARVRQALIVGDNTPGAAVSGLQPDVTVYRTKVEDWQRLFASRHADVPGTIYLIDPEARWMAFYPPSIGADALHRDLKRLLALSGQP</sequence>
<dbReference type="InParanoid" id="A0A423PMG7"/>
<dbReference type="Proteomes" id="UP000285310">
    <property type="component" value="Unassembled WGS sequence"/>
</dbReference>
<reference evidence="1 2" key="1">
    <citation type="submission" date="2013-10" db="EMBL/GenBank/DDBJ databases">
        <title>Salinisphaera japonica YTM-1 Genome Sequencing.</title>
        <authorList>
            <person name="Lai Q."/>
            <person name="Li C."/>
            <person name="Shao Z."/>
        </authorList>
    </citation>
    <scope>NUCLEOTIDE SEQUENCE [LARGE SCALE GENOMIC DNA]</scope>
    <source>
        <strain evidence="1 2">YTM-1</strain>
    </source>
</reference>
<dbReference type="EMBL" id="AYKG01000033">
    <property type="protein sequence ID" value="ROO26814.1"/>
    <property type="molecule type" value="Genomic_DNA"/>
</dbReference>
<proteinExistence type="predicted"/>
<comment type="caution">
    <text evidence="1">The sequence shown here is derived from an EMBL/GenBank/DDBJ whole genome shotgun (WGS) entry which is preliminary data.</text>
</comment>
<gene>
    <name evidence="1" type="ORF">SAJA_10495</name>
</gene>
<evidence type="ECO:0000313" key="2">
    <source>
        <dbReference type="Proteomes" id="UP000285310"/>
    </source>
</evidence>
<name>A0A423PMG7_9GAMM</name>
<dbReference type="AlphaFoldDB" id="A0A423PMG7"/>
<evidence type="ECO:0008006" key="3">
    <source>
        <dbReference type="Google" id="ProtNLM"/>
    </source>
</evidence>
<protein>
    <recommendedName>
        <fullName evidence="3">Cytochrome C oxidase subunit I</fullName>
    </recommendedName>
</protein>
<keyword evidence="2" id="KW-1185">Reference proteome</keyword>
<evidence type="ECO:0000313" key="1">
    <source>
        <dbReference type="EMBL" id="ROO26814.1"/>
    </source>
</evidence>
<accession>A0A423PMG7</accession>
<organism evidence="1 2">
    <name type="scientific">Salinisphaera japonica YTM-1</name>
    <dbReference type="NCBI Taxonomy" id="1209778"/>
    <lineage>
        <taxon>Bacteria</taxon>
        <taxon>Pseudomonadati</taxon>
        <taxon>Pseudomonadota</taxon>
        <taxon>Gammaproteobacteria</taxon>
        <taxon>Salinisphaerales</taxon>
        <taxon>Salinisphaeraceae</taxon>
        <taxon>Salinisphaera</taxon>
    </lineage>
</organism>